<evidence type="ECO:0000256" key="6">
    <source>
        <dbReference type="ARBA" id="ARBA00023239"/>
    </source>
</evidence>
<proteinExistence type="predicted"/>
<dbReference type="SMART" id="SM00044">
    <property type="entry name" value="CYCc"/>
    <property type="match status" value="2"/>
</dbReference>
<protein>
    <recommendedName>
        <fullName evidence="9">Guanylate cyclase domain-containing protein</fullName>
    </recommendedName>
</protein>
<feature type="compositionally biased region" description="Gly residues" evidence="7">
    <location>
        <begin position="1349"/>
        <end position="1358"/>
    </location>
</feature>
<feature type="transmembrane region" description="Helical" evidence="8">
    <location>
        <begin position="12"/>
        <end position="31"/>
    </location>
</feature>
<reference evidence="10 11" key="1">
    <citation type="journal article" date="2023" name="Commun. Biol.">
        <title>Genome analysis of Parmales, the sister group of diatoms, reveals the evolutionary specialization of diatoms from phago-mixotrophs to photoautotrophs.</title>
        <authorList>
            <person name="Ban H."/>
            <person name="Sato S."/>
            <person name="Yoshikawa S."/>
            <person name="Yamada K."/>
            <person name="Nakamura Y."/>
            <person name="Ichinomiya M."/>
            <person name="Sato N."/>
            <person name="Blanc-Mathieu R."/>
            <person name="Endo H."/>
            <person name="Kuwata A."/>
            <person name="Ogata H."/>
        </authorList>
    </citation>
    <scope>NUCLEOTIDE SEQUENCE [LARGE SCALE GENOMIC DNA]</scope>
</reference>
<evidence type="ECO:0000256" key="4">
    <source>
        <dbReference type="ARBA" id="ARBA00022989"/>
    </source>
</evidence>
<dbReference type="InterPro" id="IPR050401">
    <property type="entry name" value="Cyclic_nucleotide_synthase"/>
</dbReference>
<evidence type="ECO:0000259" key="9">
    <source>
        <dbReference type="PROSITE" id="PS50125"/>
    </source>
</evidence>
<feature type="non-terminal residue" evidence="10">
    <location>
        <position position="1"/>
    </location>
</feature>
<dbReference type="Proteomes" id="UP001165060">
    <property type="component" value="Unassembled WGS sequence"/>
</dbReference>
<evidence type="ECO:0000256" key="7">
    <source>
        <dbReference type="SAM" id="MobiDB-lite"/>
    </source>
</evidence>
<keyword evidence="3" id="KW-0547">Nucleotide-binding</keyword>
<feature type="transmembrane region" description="Helical" evidence="8">
    <location>
        <begin position="805"/>
        <end position="825"/>
    </location>
</feature>
<feature type="compositionally biased region" description="Acidic residues" evidence="7">
    <location>
        <begin position="1375"/>
        <end position="1384"/>
    </location>
</feature>
<dbReference type="PANTHER" id="PTHR11920:SF335">
    <property type="entry name" value="GUANYLATE CYCLASE"/>
    <property type="match status" value="1"/>
</dbReference>
<dbReference type="PROSITE" id="PS50125">
    <property type="entry name" value="GUANYLATE_CYCLASE_2"/>
    <property type="match status" value="2"/>
</dbReference>
<feature type="transmembrane region" description="Helical" evidence="8">
    <location>
        <begin position="139"/>
        <end position="157"/>
    </location>
</feature>
<evidence type="ECO:0000256" key="1">
    <source>
        <dbReference type="ARBA" id="ARBA00004370"/>
    </source>
</evidence>
<name>A0ABQ6MLF4_9STRA</name>
<dbReference type="SUPFAM" id="SSF55073">
    <property type="entry name" value="Nucleotide cyclase"/>
    <property type="match status" value="2"/>
</dbReference>
<accession>A0ABQ6MLF4</accession>
<dbReference type="CDD" id="cd07302">
    <property type="entry name" value="CHD"/>
    <property type="match status" value="2"/>
</dbReference>
<feature type="domain" description="Guanylate cyclase" evidence="9">
    <location>
        <begin position="323"/>
        <end position="464"/>
    </location>
</feature>
<evidence type="ECO:0000256" key="5">
    <source>
        <dbReference type="ARBA" id="ARBA00023136"/>
    </source>
</evidence>
<feature type="transmembrane region" description="Helical" evidence="8">
    <location>
        <begin position="771"/>
        <end position="793"/>
    </location>
</feature>
<feature type="transmembrane region" description="Helical" evidence="8">
    <location>
        <begin position="110"/>
        <end position="127"/>
    </location>
</feature>
<feature type="transmembrane region" description="Helical" evidence="8">
    <location>
        <begin position="710"/>
        <end position="728"/>
    </location>
</feature>
<dbReference type="Gene3D" id="3.30.70.1230">
    <property type="entry name" value="Nucleotide cyclase"/>
    <property type="match status" value="2"/>
</dbReference>
<comment type="subcellular location">
    <subcellularLocation>
        <location evidence="1">Membrane</location>
    </subcellularLocation>
</comment>
<keyword evidence="5 8" id="KW-0472">Membrane</keyword>
<gene>
    <name evidence="10" type="ORF">TeGR_g6613</name>
</gene>
<dbReference type="EMBL" id="BRYB01002952">
    <property type="protein sequence ID" value="GMI28077.1"/>
    <property type="molecule type" value="Genomic_DNA"/>
</dbReference>
<evidence type="ECO:0000256" key="3">
    <source>
        <dbReference type="ARBA" id="ARBA00022741"/>
    </source>
</evidence>
<evidence type="ECO:0000313" key="11">
    <source>
        <dbReference type="Proteomes" id="UP001165060"/>
    </source>
</evidence>
<feature type="transmembrane region" description="Helical" evidence="8">
    <location>
        <begin position="186"/>
        <end position="205"/>
    </location>
</feature>
<keyword evidence="11" id="KW-1185">Reference proteome</keyword>
<feature type="transmembrane region" description="Helical" evidence="8">
    <location>
        <begin position="242"/>
        <end position="261"/>
    </location>
</feature>
<organism evidence="10 11">
    <name type="scientific">Tetraparma gracilis</name>
    <dbReference type="NCBI Taxonomy" id="2962635"/>
    <lineage>
        <taxon>Eukaryota</taxon>
        <taxon>Sar</taxon>
        <taxon>Stramenopiles</taxon>
        <taxon>Ochrophyta</taxon>
        <taxon>Bolidophyceae</taxon>
        <taxon>Parmales</taxon>
        <taxon>Triparmaceae</taxon>
        <taxon>Tetraparma</taxon>
    </lineage>
</organism>
<sequence length="1384" mass="154095">YRSILKLFFRYMVQLAFVVLSMYDIAVLYAWRPFPELDGDLNVEDCETSLCGDLDKIESTCNGEDTCELQGNSTLLGWCPGSKLATLGLTDNADSFYSACRKYEATETMLLMRLVIFLPLIAFGVSYFKGDSYFRNPGLLAGILFWFGNYFIITALIWGNNTYGTHIAYLILVFYLTPLKTYMAAIVSGAFIVLYAIIVLFNSLFRESFPGIPNCRSDGYMFRCITTNEEKTGKTISSLMEVANMMMVVVFVWVVCFYISYRHERTLRKNLMTVYTSQILTDIMDYNAIQNQKMLKSMLPESMIEKFKSKDSSVVVDTYAEVSVMFCIIDDFVTIAKAIQAKNLVRLLNVLYTEFDNITEQQGVYKIETVGEVYMCCVGCPERAIDHADRAASCALVMMNSMPRVRKLMDEQLSDGEGQLECVKNLNVKIGINTGKIVAGVLDTPATIRFKLFGDTVNTASRMQSLSLPGKVQVSKKTYKKLMGGTKHKSYVFSAPRQVQAKGKGVMNTWFLERQRTDSEIRLNTEGASADTLVDADGNKVMSSGSIAGKIRAKLGAIRVDRGHDSSRGNVNELQEAAGIPAEAPRRVDVGNRRATEMLLAMDSIIEPRTKDDTLQSMLNDLIKLYDSKGEPEEEKEDVLVEPGDAEAERKEHLSFTFLKLMGRKPPDLMAGQFLLEILGTEVSAVGRTQEPAFLESKFSINMWARHLQFVRVSIAFFALNFLLQGFITTSNLMSVSDFDESNNPIHDANPTSPLEWDGGWMKEGYRKGQVIHIVNDFVVGLPLCVALIYLSFRRTFFWNYHQLIMVLFLLLIGVSIVVDTVVWVMKSGFGTVTMYIMVLYQFQLVFFINRALLVIGLSLIFFLVVQMFSTDPGDVMYSLAPSNSSNSSQPSDPDAHLYRVPLMQDQNSFKTDAISIQPEYDGMYTFDSIGIAASCVSHLQSVSFALLCGDDDNNLTCPASSENMTVGKVMGEYILKSGFISVMGNPVSFWRTVNVSQATSNFAWLMMYSILLLVPTLMNDYHERACYNKEIKQEENKLKMSKQSVFEDLLLKRLLPPEIVKELAEKRASNTMVAEQFDEVTILFCDMVGFTQFSSELDPSELMIFLSALYAQYSAVITRNSLYTVEVIGDALFAVAGCPSRMKTVDHASRALKAAFELQKITAEFSEQIGIPIEIRVGIHTGEVIAGVVGEKDPRYHLFGEAVKVVELMESSGAAHLVHCSHKTYENVQQATDPMSVEFRNGVEFKLRGDLDEKSKRKLTGLDYGGKTYYVEEKGQAGVQFRRLTLGRNTISEDLRRVNRGSQNEGKKGGSREYGDDSSGSGSGSGEGSPAKTRNSPGGGFTSMLKGSGRGFLGGSGRDLKKGSSESPLTAHSEEEEGGGVVH</sequence>
<feature type="domain" description="Guanylate cyclase" evidence="9">
    <location>
        <begin position="1082"/>
        <end position="1211"/>
    </location>
</feature>
<dbReference type="InterPro" id="IPR029787">
    <property type="entry name" value="Nucleotide_cyclase"/>
</dbReference>
<dbReference type="InterPro" id="IPR001054">
    <property type="entry name" value="A/G_cyclase"/>
</dbReference>
<evidence type="ECO:0000256" key="2">
    <source>
        <dbReference type="ARBA" id="ARBA00022692"/>
    </source>
</evidence>
<evidence type="ECO:0000256" key="8">
    <source>
        <dbReference type="SAM" id="Phobius"/>
    </source>
</evidence>
<dbReference type="Pfam" id="PF00211">
    <property type="entry name" value="Guanylate_cyc"/>
    <property type="match status" value="2"/>
</dbReference>
<dbReference type="PANTHER" id="PTHR11920">
    <property type="entry name" value="GUANYLYL CYCLASE"/>
    <property type="match status" value="1"/>
</dbReference>
<feature type="compositionally biased region" description="Basic and acidic residues" evidence="7">
    <location>
        <begin position="1306"/>
        <end position="1316"/>
    </location>
</feature>
<evidence type="ECO:0000313" key="10">
    <source>
        <dbReference type="EMBL" id="GMI28077.1"/>
    </source>
</evidence>
<keyword evidence="6" id="KW-0456">Lyase</keyword>
<keyword evidence="4 8" id="KW-1133">Transmembrane helix</keyword>
<keyword evidence="2 8" id="KW-0812">Transmembrane</keyword>
<comment type="caution">
    <text evidence="10">The sequence shown here is derived from an EMBL/GenBank/DDBJ whole genome shotgun (WGS) entry which is preliminary data.</text>
</comment>
<feature type="transmembrane region" description="Helical" evidence="8">
    <location>
        <begin position="845"/>
        <end position="866"/>
    </location>
</feature>
<feature type="region of interest" description="Disordered" evidence="7">
    <location>
        <begin position="1295"/>
        <end position="1384"/>
    </location>
</feature>